<sequence length="654" mass="72270">MGDYVSASKRARSRSRARSKYDSFESSDSSQSDSSYYDYRSKGSRHRKRARYYSVSSDSDASDGESSLESDESGLISDAPLAHHRVRPSSRATANSDPAERLNGPVKLMQVEMDQLTDKFATRMHKLGLTFRKMKTLSKRIKYEMRELNKELSHQKQQAGPQDDTALASVSTPKIYSGQAATSVSSTNGTPRALEPIPPPPSLIPVSSSGKMKAGEPVSYDRVAKRAFPHPRASGYMRVFEQSQYTLPIANQPVMAVLSITSRTVHEKTFAGRSSRPMVLNPFSHQTEFEGIAAASALDGYIHFWDINTQKHLLAVPPKENRVIPYAETISWVAQDTIVGRLTIYFRKDRTLAYKVVTITSMPHTKPISTVTAAMREDSSMSYITGGVDKRLFHWKFLAPSGDTNSTYVPEKLEQLHQSHTAPITGAHYSHHSKTLYTCGLDSRYVNYDIEAQRIIGNYEPDLGKLIHITQNPVDPRINALTSLSRNQQYSLMDERTPGRPVLKFGFIAVNPISKLANPSWHPDGGLFCTGTNVEGETMLWDVRWNGIRMETHRRPGAGVVTGNVKFNNTTGTAAASAAAGAGAGGSHPIFKSHHHSEKRPRAGPPGGPSQILNVGGARVINTLFHPTRNVMISQNSDMSLTFMDFAMRSDPIV</sequence>
<dbReference type="InterPro" id="IPR036322">
    <property type="entry name" value="WD40_repeat_dom_sf"/>
</dbReference>
<dbReference type="EMBL" id="JAAAHY010000172">
    <property type="protein sequence ID" value="KAF9966264.1"/>
    <property type="molecule type" value="Genomic_DNA"/>
</dbReference>
<dbReference type="AlphaFoldDB" id="A0A9P6JB09"/>
<name>A0A9P6JB09_MORAP</name>
<gene>
    <name evidence="2" type="ORF">BGZ70_002849</name>
</gene>
<protein>
    <recommendedName>
        <fullName evidence="4">WD40 repeat-like protein</fullName>
    </recommendedName>
</protein>
<evidence type="ECO:0008006" key="4">
    <source>
        <dbReference type="Google" id="ProtNLM"/>
    </source>
</evidence>
<accession>A0A9P6JB09</accession>
<feature type="compositionally biased region" description="Basic residues" evidence="1">
    <location>
        <begin position="9"/>
        <end position="18"/>
    </location>
</feature>
<feature type="region of interest" description="Disordered" evidence="1">
    <location>
        <begin position="578"/>
        <end position="613"/>
    </location>
</feature>
<evidence type="ECO:0000313" key="2">
    <source>
        <dbReference type="EMBL" id="KAF9966264.1"/>
    </source>
</evidence>
<dbReference type="Gene3D" id="2.130.10.10">
    <property type="entry name" value="YVTN repeat-like/Quinoprotein amine dehydrogenase"/>
    <property type="match status" value="1"/>
</dbReference>
<organism evidence="2 3">
    <name type="scientific">Mortierella alpina</name>
    <name type="common">Oleaginous fungus</name>
    <name type="synonym">Mortierella renispora</name>
    <dbReference type="NCBI Taxonomy" id="64518"/>
    <lineage>
        <taxon>Eukaryota</taxon>
        <taxon>Fungi</taxon>
        <taxon>Fungi incertae sedis</taxon>
        <taxon>Mucoromycota</taxon>
        <taxon>Mortierellomycotina</taxon>
        <taxon>Mortierellomycetes</taxon>
        <taxon>Mortierellales</taxon>
        <taxon>Mortierellaceae</taxon>
        <taxon>Mortierella</taxon>
    </lineage>
</organism>
<feature type="compositionally biased region" description="Polar residues" evidence="1">
    <location>
        <begin position="181"/>
        <end position="190"/>
    </location>
</feature>
<dbReference type="OrthoDB" id="1897642at2759"/>
<comment type="caution">
    <text evidence="2">The sequence shown here is derived from an EMBL/GenBank/DDBJ whole genome shotgun (WGS) entry which is preliminary data.</text>
</comment>
<reference evidence="2" key="1">
    <citation type="journal article" date="2020" name="Fungal Divers.">
        <title>Resolving the Mortierellaceae phylogeny through synthesis of multi-gene phylogenetics and phylogenomics.</title>
        <authorList>
            <person name="Vandepol N."/>
            <person name="Liber J."/>
            <person name="Desiro A."/>
            <person name="Na H."/>
            <person name="Kennedy M."/>
            <person name="Barry K."/>
            <person name="Grigoriev I.V."/>
            <person name="Miller A.N."/>
            <person name="O'Donnell K."/>
            <person name="Stajich J.E."/>
            <person name="Bonito G."/>
        </authorList>
    </citation>
    <scope>NUCLEOTIDE SEQUENCE</scope>
    <source>
        <strain evidence="2">CK1249</strain>
    </source>
</reference>
<evidence type="ECO:0000256" key="1">
    <source>
        <dbReference type="SAM" id="MobiDB-lite"/>
    </source>
</evidence>
<feature type="compositionally biased region" description="Acidic residues" evidence="1">
    <location>
        <begin position="60"/>
        <end position="72"/>
    </location>
</feature>
<dbReference type="SUPFAM" id="SSF50978">
    <property type="entry name" value="WD40 repeat-like"/>
    <property type="match status" value="1"/>
</dbReference>
<feature type="region of interest" description="Disordered" evidence="1">
    <location>
        <begin position="1"/>
        <end position="101"/>
    </location>
</feature>
<evidence type="ECO:0000313" key="3">
    <source>
        <dbReference type="Proteomes" id="UP000738359"/>
    </source>
</evidence>
<feature type="compositionally biased region" description="Low complexity" evidence="1">
    <location>
        <begin position="24"/>
        <end position="38"/>
    </location>
</feature>
<proteinExistence type="predicted"/>
<dbReference type="PANTHER" id="PTHR47232:SF1">
    <property type="entry name" value="TRANSDUCIN FAMILY PROTEIN _ WD-40 REPEAT FAMILY PROTEIN"/>
    <property type="match status" value="1"/>
</dbReference>
<keyword evidence="3" id="KW-1185">Reference proteome</keyword>
<feature type="region of interest" description="Disordered" evidence="1">
    <location>
        <begin position="181"/>
        <end position="210"/>
    </location>
</feature>
<dbReference type="Proteomes" id="UP000738359">
    <property type="component" value="Unassembled WGS sequence"/>
</dbReference>
<feature type="compositionally biased region" description="Basic residues" evidence="1">
    <location>
        <begin position="42"/>
        <end position="51"/>
    </location>
</feature>
<dbReference type="InterPro" id="IPR015943">
    <property type="entry name" value="WD40/YVTN_repeat-like_dom_sf"/>
</dbReference>
<dbReference type="PANTHER" id="PTHR47232">
    <property type="entry name" value="TRANSDUCIN FAMILY PROTEIN / WD-40 REPEAT FAMILY PROTEIN"/>
    <property type="match status" value="1"/>
</dbReference>